<dbReference type="Proteomes" id="UP000583454">
    <property type="component" value="Unassembled WGS sequence"/>
</dbReference>
<keyword evidence="3" id="KW-1185">Reference proteome</keyword>
<evidence type="ECO:0000256" key="1">
    <source>
        <dbReference type="SAM" id="SignalP"/>
    </source>
</evidence>
<dbReference type="RefSeq" id="WP_183567706.1">
    <property type="nucleotide sequence ID" value="NZ_JACHOP010000005.1"/>
</dbReference>
<dbReference type="EMBL" id="JACHOP010000005">
    <property type="protein sequence ID" value="MBB5756959.1"/>
    <property type="molecule type" value="Genomic_DNA"/>
</dbReference>
<protein>
    <recommendedName>
        <fullName evidence="4">DUF2937 family protein</fullName>
    </recommendedName>
</protein>
<evidence type="ECO:0000313" key="2">
    <source>
        <dbReference type="EMBL" id="MBB5756959.1"/>
    </source>
</evidence>
<feature type="signal peptide" evidence="1">
    <location>
        <begin position="1"/>
        <end position="27"/>
    </location>
</feature>
<gene>
    <name evidence="2" type="ORF">HNR00_001667</name>
</gene>
<evidence type="ECO:0008006" key="4">
    <source>
        <dbReference type="Google" id="ProtNLM"/>
    </source>
</evidence>
<reference evidence="2 3" key="1">
    <citation type="submission" date="2020-08" db="EMBL/GenBank/DDBJ databases">
        <title>Genomic Encyclopedia of Type Strains, Phase IV (KMG-IV): sequencing the most valuable type-strain genomes for metagenomic binning, comparative biology and taxonomic classification.</title>
        <authorList>
            <person name="Goeker M."/>
        </authorList>
    </citation>
    <scope>NUCLEOTIDE SEQUENCE [LARGE SCALE GENOMIC DNA]</scope>
    <source>
        <strain evidence="2 3">DSM 2163</strain>
    </source>
</reference>
<accession>A0A840ZGN1</accession>
<organism evidence="2 3">
    <name type="scientific">Methylorubrum rhodinum</name>
    <dbReference type="NCBI Taxonomy" id="29428"/>
    <lineage>
        <taxon>Bacteria</taxon>
        <taxon>Pseudomonadati</taxon>
        <taxon>Pseudomonadota</taxon>
        <taxon>Alphaproteobacteria</taxon>
        <taxon>Hyphomicrobiales</taxon>
        <taxon>Methylobacteriaceae</taxon>
        <taxon>Methylorubrum</taxon>
    </lineage>
</organism>
<proteinExistence type="predicted"/>
<dbReference type="Pfam" id="PF11157">
    <property type="entry name" value="DUF2937"/>
    <property type="match status" value="1"/>
</dbReference>
<keyword evidence="1" id="KW-0732">Signal</keyword>
<evidence type="ECO:0000313" key="3">
    <source>
        <dbReference type="Proteomes" id="UP000583454"/>
    </source>
</evidence>
<name>A0A840ZGN1_9HYPH</name>
<comment type="caution">
    <text evidence="2">The sequence shown here is derived from an EMBL/GenBank/DDBJ whole genome shotgun (WGS) entry which is preliminary data.</text>
</comment>
<feature type="chain" id="PRO_5032760798" description="DUF2937 family protein" evidence="1">
    <location>
        <begin position="28"/>
        <end position="176"/>
    </location>
</feature>
<sequence length="176" mass="19176">MFRVVRTLGLAFGLLAAVLAAQGPEFAQQYAQRLGGALDELRRSIAALDADAQATGSSREAALERLRRSPDAFAARRGEAARADIERLKSLEAQKQALDAAQSPLGRLFVITRDPDMGIARSAYRDYQPAVPTTTDGIVAGLLGFLAAWGGWRVTADFGRHMARRTRRRRPETTPI</sequence>
<dbReference type="InterPro" id="IPR022584">
    <property type="entry name" value="DUF2937"/>
</dbReference>
<dbReference type="AlphaFoldDB" id="A0A840ZGN1"/>